<dbReference type="InterPro" id="IPR009057">
    <property type="entry name" value="Homeodomain-like_sf"/>
</dbReference>
<dbReference type="InterPro" id="IPR001647">
    <property type="entry name" value="HTH_TetR"/>
</dbReference>
<feature type="compositionally biased region" description="Basic and acidic residues" evidence="4">
    <location>
        <begin position="191"/>
        <end position="208"/>
    </location>
</feature>
<dbReference type="SUPFAM" id="SSF48498">
    <property type="entry name" value="Tetracyclin repressor-like, C-terminal domain"/>
    <property type="match status" value="1"/>
</dbReference>
<dbReference type="InterPro" id="IPR050109">
    <property type="entry name" value="HTH-type_TetR-like_transc_reg"/>
</dbReference>
<accession>A0A562V4R2</accession>
<proteinExistence type="predicted"/>
<name>A0A562V4R2_9ACTN</name>
<comment type="caution">
    <text evidence="6">The sequence shown here is derived from an EMBL/GenBank/DDBJ whole genome shotgun (WGS) entry which is preliminary data.</text>
</comment>
<dbReference type="Gene3D" id="1.10.357.10">
    <property type="entry name" value="Tetracycline Repressor, domain 2"/>
    <property type="match status" value="1"/>
</dbReference>
<sequence length="208" mass="23062">MTGREAATTARREQIIRTTIALLAERGYQATTFEAICRAAELSSKRLITYHFSSKDELFAAVAERVAADSETHVQAAIAGVDDARELLTTVIRANVMFIADHAPQMEALRQILLNGGMSDWRRYHVDSQDRLARLFAEGQDAGAFRRCDPRVMAAALRASIDSTAALISDGVDPRRCADELVTLFDLGTNPHHDRRTEDAHPTRRESP</sequence>
<keyword evidence="2" id="KW-0238">DNA-binding</keyword>
<dbReference type="OrthoDB" id="9806334at2"/>
<reference evidence="6 7" key="1">
    <citation type="journal article" date="2013" name="Stand. Genomic Sci.">
        <title>Genomic Encyclopedia of Type Strains, Phase I: The one thousand microbial genomes (KMG-I) project.</title>
        <authorList>
            <person name="Kyrpides N.C."/>
            <person name="Woyke T."/>
            <person name="Eisen J.A."/>
            <person name="Garrity G."/>
            <person name="Lilburn T.G."/>
            <person name="Beck B.J."/>
            <person name="Whitman W.B."/>
            <person name="Hugenholtz P."/>
            <person name="Klenk H.P."/>
        </authorList>
    </citation>
    <scope>NUCLEOTIDE SEQUENCE [LARGE SCALE GENOMIC DNA]</scope>
    <source>
        <strain evidence="6 7">DSM 45044</strain>
    </source>
</reference>
<dbReference type="Gene3D" id="1.10.10.60">
    <property type="entry name" value="Homeodomain-like"/>
    <property type="match status" value="1"/>
</dbReference>
<dbReference type="GO" id="GO:0003700">
    <property type="term" value="F:DNA-binding transcription factor activity"/>
    <property type="evidence" value="ECO:0007669"/>
    <property type="project" value="TreeGrafter"/>
</dbReference>
<evidence type="ECO:0000256" key="4">
    <source>
        <dbReference type="SAM" id="MobiDB-lite"/>
    </source>
</evidence>
<protein>
    <submittedName>
        <fullName evidence="6">TetR family transcriptional regulator</fullName>
    </submittedName>
</protein>
<keyword evidence="3" id="KW-0804">Transcription</keyword>
<evidence type="ECO:0000313" key="7">
    <source>
        <dbReference type="Proteomes" id="UP000321617"/>
    </source>
</evidence>
<evidence type="ECO:0000256" key="2">
    <source>
        <dbReference type="ARBA" id="ARBA00023125"/>
    </source>
</evidence>
<dbReference type="Pfam" id="PF00440">
    <property type="entry name" value="TetR_N"/>
    <property type="match status" value="1"/>
</dbReference>
<feature type="region of interest" description="Disordered" evidence="4">
    <location>
        <begin position="188"/>
        <end position="208"/>
    </location>
</feature>
<dbReference type="PANTHER" id="PTHR30055">
    <property type="entry name" value="HTH-TYPE TRANSCRIPTIONAL REGULATOR RUTR"/>
    <property type="match status" value="1"/>
</dbReference>
<keyword evidence="1" id="KW-0805">Transcription regulation</keyword>
<evidence type="ECO:0000259" key="5">
    <source>
        <dbReference type="Pfam" id="PF00440"/>
    </source>
</evidence>
<dbReference type="PANTHER" id="PTHR30055:SF234">
    <property type="entry name" value="HTH-TYPE TRANSCRIPTIONAL REGULATOR BETI"/>
    <property type="match status" value="1"/>
</dbReference>
<dbReference type="EMBL" id="VLLL01000006">
    <property type="protein sequence ID" value="TWJ12808.1"/>
    <property type="molecule type" value="Genomic_DNA"/>
</dbReference>
<dbReference type="Proteomes" id="UP000321617">
    <property type="component" value="Unassembled WGS sequence"/>
</dbReference>
<dbReference type="RefSeq" id="WP_147140203.1">
    <property type="nucleotide sequence ID" value="NZ_BAABIJ010000002.1"/>
</dbReference>
<gene>
    <name evidence="6" type="ORF">LX16_3574</name>
</gene>
<dbReference type="GO" id="GO:0000976">
    <property type="term" value="F:transcription cis-regulatory region binding"/>
    <property type="evidence" value="ECO:0007669"/>
    <property type="project" value="TreeGrafter"/>
</dbReference>
<organism evidence="6 7">
    <name type="scientific">Stackebrandtia albiflava</name>
    <dbReference type="NCBI Taxonomy" id="406432"/>
    <lineage>
        <taxon>Bacteria</taxon>
        <taxon>Bacillati</taxon>
        <taxon>Actinomycetota</taxon>
        <taxon>Actinomycetes</taxon>
        <taxon>Glycomycetales</taxon>
        <taxon>Glycomycetaceae</taxon>
        <taxon>Stackebrandtia</taxon>
    </lineage>
</organism>
<dbReference type="InterPro" id="IPR036271">
    <property type="entry name" value="Tet_transcr_reg_TetR-rel_C_sf"/>
</dbReference>
<dbReference type="SUPFAM" id="SSF46689">
    <property type="entry name" value="Homeodomain-like"/>
    <property type="match status" value="1"/>
</dbReference>
<evidence type="ECO:0000256" key="1">
    <source>
        <dbReference type="ARBA" id="ARBA00023015"/>
    </source>
</evidence>
<keyword evidence="7" id="KW-1185">Reference proteome</keyword>
<feature type="domain" description="HTH tetR-type" evidence="5">
    <location>
        <begin position="15"/>
        <end position="62"/>
    </location>
</feature>
<dbReference type="AlphaFoldDB" id="A0A562V4R2"/>
<evidence type="ECO:0000256" key="3">
    <source>
        <dbReference type="ARBA" id="ARBA00023163"/>
    </source>
</evidence>
<evidence type="ECO:0000313" key="6">
    <source>
        <dbReference type="EMBL" id="TWJ12808.1"/>
    </source>
</evidence>